<organism evidence="1 2">
    <name type="scientific">Catharanthus roseus</name>
    <name type="common">Madagascar periwinkle</name>
    <name type="synonym">Vinca rosea</name>
    <dbReference type="NCBI Taxonomy" id="4058"/>
    <lineage>
        <taxon>Eukaryota</taxon>
        <taxon>Viridiplantae</taxon>
        <taxon>Streptophyta</taxon>
        <taxon>Embryophyta</taxon>
        <taxon>Tracheophyta</taxon>
        <taxon>Spermatophyta</taxon>
        <taxon>Magnoliopsida</taxon>
        <taxon>eudicotyledons</taxon>
        <taxon>Gunneridae</taxon>
        <taxon>Pentapetalae</taxon>
        <taxon>asterids</taxon>
        <taxon>lamiids</taxon>
        <taxon>Gentianales</taxon>
        <taxon>Apocynaceae</taxon>
        <taxon>Rauvolfioideae</taxon>
        <taxon>Vinceae</taxon>
        <taxon>Catharanthinae</taxon>
        <taxon>Catharanthus</taxon>
    </lineage>
</organism>
<protein>
    <submittedName>
        <fullName evidence="1">Uncharacterized protein</fullName>
    </submittedName>
</protein>
<evidence type="ECO:0000313" key="2">
    <source>
        <dbReference type="Proteomes" id="UP001060085"/>
    </source>
</evidence>
<evidence type="ECO:0000313" key="1">
    <source>
        <dbReference type="EMBL" id="KAI5654971.1"/>
    </source>
</evidence>
<proteinExistence type="predicted"/>
<dbReference type="EMBL" id="CM044707">
    <property type="protein sequence ID" value="KAI5654971.1"/>
    <property type="molecule type" value="Genomic_DNA"/>
</dbReference>
<comment type="caution">
    <text evidence="1">The sequence shown here is derived from an EMBL/GenBank/DDBJ whole genome shotgun (WGS) entry which is preliminary data.</text>
</comment>
<accession>A0ACC0A2I5</accession>
<dbReference type="Proteomes" id="UP001060085">
    <property type="component" value="Linkage Group LG07"/>
</dbReference>
<reference evidence="2" key="1">
    <citation type="journal article" date="2023" name="Nat. Plants">
        <title>Single-cell RNA sequencing provides a high-resolution roadmap for understanding the multicellular compartmentation of specialized metabolism.</title>
        <authorList>
            <person name="Sun S."/>
            <person name="Shen X."/>
            <person name="Li Y."/>
            <person name="Li Y."/>
            <person name="Wang S."/>
            <person name="Li R."/>
            <person name="Zhang H."/>
            <person name="Shen G."/>
            <person name="Guo B."/>
            <person name="Wei J."/>
            <person name="Xu J."/>
            <person name="St-Pierre B."/>
            <person name="Chen S."/>
            <person name="Sun C."/>
        </authorList>
    </citation>
    <scope>NUCLEOTIDE SEQUENCE [LARGE SCALE GENOMIC DNA]</scope>
</reference>
<name>A0ACC0A2I5_CATRO</name>
<keyword evidence="2" id="KW-1185">Reference proteome</keyword>
<gene>
    <name evidence="1" type="ORF">M9H77_32158</name>
</gene>
<sequence>MGSEGIDHQRKPRFLCLHGFRTSGEILKKQLTTKWHQSVLEKIDLVYVDAPFPCQGKSEVEGIFDPPYYEWFQFNKEFSEYQNFDKCLAYIEECFIKHGPIDGLLGFSQGAILSAALPGLQQKGIALTKVPKIKFLIIISGAKFRNQSIADKAYSPPVQCPSVHFLGEMDFLKPHGTELLESFKDPVVIHHPKGHTIPRFDERNLEMMKSFLEKLQKEVTTSRQENISL</sequence>